<dbReference type="SUPFAM" id="SSF55874">
    <property type="entry name" value="ATPase domain of HSP90 chaperone/DNA topoisomerase II/histidine kinase"/>
    <property type="match status" value="1"/>
</dbReference>
<dbReference type="EMBL" id="RFBY01000098">
    <property type="protein sequence ID" value="RSP69759.1"/>
    <property type="molecule type" value="Genomic_DNA"/>
</dbReference>
<evidence type="ECO:0000313" key="2">
    <source>
        <dbReference type="Proteomes" id="UP000269597"/>
    </source>
</evidence>
<protein>
    <submittedName>
        <fullName evidence="1">ATP-binding protein</fullName>
    </submittedName>
</protein>
<name>A0A1S2GBT0_ACIBA</name>
<dbReference type="InterPro" id="IPR011856">
    <property type="entry name" value="tRNA_endonuc-like_dom_sf"/>
</dbReference>
<comment type="caution">
    <text evidence="1">The sequence shown here is derived from an EMBL/GenBank/DDBJ whole genome shotgun (WGS) entry which is preliminary data.</text>
</comment>
<dbReference type="GO" id="GO:0005524">
    <property type="term" value="F:ATP binding"/>
    <property type="evidence" value="ECO:0007669"/>
    <property type="project" value="UniProtKB-KW"/>
</dbReference>
<dbReference type="RefSeq" id="WP_071212446.1">
    <property type="nucleotide sequence ID" value="NZ_BKDD01000011.1"/>
</dbReference>
<accession>A0A1S2GBT0</accession>
<keyword evidence="1" id="KW-0547">Nucleotide-binding</keyword>
<dbReference type="Proteomes" id="UP000269597">
    <property type="component" value="Unassembled WGS sequence"/>
</dbReference>
<proteinExistence type="predicted"/>
<dbReference type="Pfam" id="PF13589">
    <property type="entry name" value="HATPase_c_3"/>
    <property type="match status" value="1"/>
</dbReference>
<organism evidence="1 2">
    <name type="scientific">Acinetobacter baumannii</name>
    <dbReference type="NCBI Taxonomy" id="470"/>
    <lineage>
        <taxon>Bacteria</taxon>
        <taxon>Pseudomonadati</taxon>
        <taxon>Pseudomonadota</taxon>
        <taxon>Gammaproteobacteria</taxon>
        <taxon>Moraxellales</taxon>
        <taxon>Moraxellaceae</taxon>
        <taxon>Acinetobacter</taxon>
        <taxon>Acinetobacter calcoaceticus/baumannii complex</taxon>
    </lineage>
</organism>
<dbReference type="Gene3D" id="3.40.1350.10">
    <property type="match status" value="1"/>
</dbReference>
<dbReference type="Gene3D" id="3.30.565.10">
    <property type="entry name" value="Histidine kinase-like ATPase, C-terminal domain"/>
    <property type="match status" value="1"/>
</dbReference>
<reference evidence="1 2" key="1">
    <citation type="submission" date="2018-10" db="EMBL/GenBank/DDBJ databases">
        <title>GWAS and RNA-Seq identify cryptic mechanisms of antimicrobial resistance in Acinetobacter baumannii.</title>
        <authorList>
            <person name="Sahl J.W."/>
        </authorList>
    </citation>
    <scope>NUCLEOTIDE SEQUENCE [LARGE SCALE GENOMIC DNA]</scope>
    <source>
        <strain evidence="1 2">TG31299</strain>
    </source>
</reference>
<dbReference type="InterPro" id="IPR036890">
    <property type="entry name" value="HATPase_C_sf"/>
</dbReference>
<evidence type="ECO:0000313" key="1">
    <source>
        <dbReference type="EMBL" id="RSP69759.1"/>
    </source>
</evidence>
<sequence length="656" mass="75136">MNYAHSVQLTIQNDLISKLGKTSLVDALIELIWNALDADALNVRVIFEGNGLDSLNSIKIIDDGVGIHFSEAKNIFKNLGGSKKKNKLKSDMYGRFLHGKEGKGRLKAFSLGATVNWTITYQDENLDKLFTYKVAMHLSNPSDVKISDPIESDKNSKTGVILEAYDVPKQIKNLNETAKNKILETFAFYLYDYKNINLEINGEKLDPKKIILDVVVFNLDFINYEGKNYPSNLKITEWISSKHATSTYLSCNHGIPYLKLDMGWSYPNKKYTAYIESEAIIEMVNMHGLDFAPLNPSVQNNLGLAKEKIKKYFRDQEAEKAATLVEQWKEENIYPYSSETTNIVEQVERQVFNIVASTVSHNIDKFEKTSKENRKFQFRLLKQALETNPNSLQTIINEVLNLKPEEQDDLAELLRDVSLSSIISASKVVTDRLKFINGLENIINSKEGKKNLKERTQLHRILAENCWVFGEEFFISVDDQSLTECLKQHSKLLSEDVDILEAVEHPTKERGIVDLMLSKTTRNNKPNTAHHLIIELKRPNVKIGRDEIAQIQDYADAIRLDSRFSKTKAKWTFIAISLDRDMKLDSRYIDIENGIIAQKDDYIILVKTWAEIFDECKAKLQFFQESLKYKAKAIDGIEHLQKHFPKYVEGVISTIQ</sequence>
<dbReference type="GO" id="GO:0003676">
    <property type="term" value="F:nucleic acid binding"/>
    <property type="evidence" value="ECO:0007669"/>
    <property type="project" value="InterPro"/>
</dbReference>
<gene>
    <name evidence="1" type="ORF">EA722_18005</name>
</gene>
<dbReference type="AlphaFoldDB" id="A0A1S2GBT0"/>
<keyword evidence="1" id="KW-0067">ATP-binding</keyword>